<dbReference type="AlphaFoldDB" id="E1IBF1"/>
<keyword evidence="8" id="KW-1185">Reference proteome</keyword>
<feature type="transmembrane region" description="Helical" evidence="6">
    <location>
        <begin position="296"/>
        <end position="317"/>
    </location>
</feature>
<gene>
    <name evidence="7" type="ORF">OSCT_0652</name>
</gene>
<dbReference type="OrthoDB" id="153245at2"/>
<dbReference type="eggNOG" id="COG1283">
    <property type="taxonomic scope" value="Bacteria"/>
</dbReference>
<protein>
    <submittedName>
        <fullName evidence="7">Uncharacterized protein</fullName>
    </submittedName>
</protein>
<dbReference type="STRING" id="765420.OSCT_0652"/>
<evidence type="ECO:0000256" key="3">
    <source>
        <dbReference type="ARBA" id="ARBA00022692"/>
    </source>
</evidence>
<feature type="transmembrane region" description="Helical" evidence="6">
    <location>
        <begin position="83"/>
        <end position="111"/>
    </location>
</feature>
<evidence type="ECO:0000256" key="4">
    <source>
        <dbReference type="ARBA" id="ARBA00022989"/>
    </source>
</evidence>
<feature type="transmembrane region" description="Helical" evidence="6">
    <location>
        <begin position="153"/>
        <end position="176"/>
    </location>
</feature>
<keyword evidence="3 6" id="KW-0812">Transmembrane</keyword>
<dbReference type="GO" id="GO:0005436">
    <property type="term" value="F:sodium:phosphate symporter activity"/>
    <property type="evidence" value="ECO:0007669"/>
    <property type="project" value="InterPro"/>
</dbReference>
<feature type="transmembrane region" description="Helical" evidence="6">
    <location>
        <begin position="366"/>
        <end position="383"/>
    </location>
</feature>
<evidence type="ECO:0000256" key="5">
    <source>
        <dbReference type="ARBA" id="ARBA00023136"/>
    </source>
</evidence>
<evidence type="ECO:0000313" key="8">
    <source>
        <dbReference type="Proteomes" id="UP000054010"/>
    </source>
</evidence>
<dbReference type="EMBL" id="ADVR01000011">
    <property type="protein sequence ID" value="EFO81508.1"/>
    <property type="molecule type" value="Genomic_DNA"/>
</dbReference>
<proteinExistence type="predicted"/>
<accession>E1IBF1</accession>
<organism evidence="7 8">
    <name type="scientific">Oscillochloris trichoides DG-6</name>
    <dbReference type="NCBI Taxonomy" id="765420"/>
    <lineage>
        <taxon>Bacteria</taxon>
        <taxon>Bacillati</taxon>
        <taxon>Chloroflexota</taxon>
        <taxon>Chloroflexia</taxon>
        <taxon>Chloroflexales</taxon>
        <taxon>Chloroflexineae</taxon>
        <taxon>Oscillochloridaceae</taxon>
        <taxon>Oscillochloris</taxon>
    </lineage>
</organism>
<reference evidence="7 8" key="1">
    <citation type="journal article" date="2011" name="J. Bacteriol.">
        <title>Draft genome sequence of the anoxygenic filamentous phototrophic bacterium Oscillochloris trichoides subsp. DG-6.</title>
        <authorList>
            <person name="Kuznetsov B.B."/>
            <person name="Ivanovsky R.N."/>
            <person name="Keppen O.I."/>
            <person name="Sukhacheva M.V."/>
            <person name="Bumazhkin B.K."/>
            <person name="Patutina E.O."/>
            <person name="Beletsky A.V."/>
            <person name="Mardanov A.V."/>
            <person name="Baslerov R.V."/>
            <person name="Panteleeva A.N."/>
            <person name="Kolganova T.V."/>
            <person name="Ravin N.V."/>
            <person name="Skryabin K.G."/>
        </authorList>
    </citation>
    <scope>NUCLEOTIDE SEQUENCE [LARGE SCALE GENOMIC DNA]</scope>
    <source>
        <strain evidence="7 8">DG-6</strain>
    </source>
</reference>
<evidence type="ECO:0000256" key="6">
    <source>
        <dbReference type="SAM" id="Phobius"/>
    </source>
</evidence>
<evidence type="ECO:0000256" key="2">
    <source>
        <dbReference type="ARBA" id="ARBA00022475"/>
    </source>
</evidence>
<feature type="transmembrane region" description="Helical" evidence="6">
    <location>
        <begin position="123"/>
        <end position="144"/>
    </location>
</feature>
<comment type="caution">
    <text evidence="7">The sequence shown here is derived from an EMBL/GenBank/DDBJ whole genome shotgun (WGS) entry which is preliminary data.</text>
</comment>
<feature type="transmembrane region" description="Helical" evidence="6">
    <location>
        <begin position="209"/>
        <end position="233"/>
    </location>
</feature>
<keyword evidence="2" id="KW-1003">Cell membrane</keyword>
<keyword evidence="4 6" id="KW-1133">Transmembrane helix</keyword>
<keyword evidence="5 6" id="KW-0472">Membrane</keyword>
<feature type="transmembrane region" description="Helical" evidence="6">
    <location>
        <begin position="323"/>
        <end position="345"/>
    </location>
</feature>
<dbReference type="HOGENOM" id="CLU_737107_0_0_0"/>
<dbReference type="Proteomes" id="UP000054010">
    <property type="component" value="Unassembled WGS sequence"/>
</dbReference>
<name>E1IBF1_9CHLR</name>
<dbReference type="InterPro" id="IPR003841">
    <property type="entry name" value="Na/Pi_transpt"/>
</dbReference>
<feature type="transmembrane region" description="Helical" evidence="6">
    <location>
        <begin position="41"/>
        <end position="62"/>
    </location>
</feature>
<feature type="transmembrane region" description="Helical" evidence="6">
    <location>
        <begin position="261"/>
        <end position="284"/>
    </location>
</feature>
<dbReference type="GO" id="GO:0044341">
    <property type="term" value="P:sodium-dependent phosphate transport"/>
    <property type="evidence" value="ECO:0007669"/>
    <property type="project" value="InterPro"/>
</dbReference>
<evidence type="ECO:0000313" key="7">
    <source>
        <dbReference type="EMBL" id="EFO81508.1"/>
    </source>
</evidence>
<sequence length="385" mass="40789">MIDADRCINLSTEAEVSEPISTNNDPTTPSEPLTLGRVRVALARIAALLLGLLLFALALELLKKGAAGYGRQVIGLLNVNSPANALGFGWLLAYIFLSGSPVAAIGVSLFASGTIDALQTFTMITGSRLGASLIVLVVGFIYYLRGHQRGSSIAIGVLALLVTAAIYLPALAVGYWLLSNHAIGIVEASATSPLASVIDLLIDPVVALITAWVPAWSLFIIGVAILLGAFALLDRALPEMHAERSAFSRIGRMVYRPVPMFLLGAAVTSVTLSVSVSLSILVPLSAKGMVRRENTLPYIMGANITTFIDTLVAALIVGGSAAFTIVLVEMVSVAVLSLLVLVFAYRPFASGVLRLQEYIIRDNRSLASFLGVMLLIPLLLLFLRF</sequence>
<evidence type="ECO:0000256" key="1">
    <source>
        <dbReference type="ARBA" id="ARBA00004651"/>
    </source>
</evidence>
<comment type="subcellular location">
    <subcellularLocation>
        <location evidence="1">Cell membrane</location>
        <topology evidence="1">Multi-pass membrane protein</topology>
    </subcellularLocation>
</comment>
<dbReference type="PANTHER" id="PTHR10010:SF46">
    <property type="entry name" value="SODIUM-DEPENDENT PHOSPHATE TRANSPORT PROTEIN 2B"/>
    <property type="match status" value="1"/>
</dbReference>
<dbReference type="PANTHER" id="PTHR10010">
    <property type="entry name" value="SOLUTE CARRIER FAMILY 34 SODIUM PHOSPHATE , MEMBER 2-RELATED"/>
    <property type="match status" value="1"/>
</dbReference>
<dbReference type="GO" id="GO:0005886">
    <property type="term" value="C:plasma membrane"/>
    <property type="evidence" value="ECO:0007669"/>
    <property type="project" value="UniProtKB-SubCell"/>
</dbReference>